<dbReference type="Proteomes" id="UP000672602">
    <property type="component" value="Unassembled WGS sequence"/>
</dbReference>
<evidence type="ECO:0000313" key="3">
    <source>
        <dbReference type="Proteomes" id="UP000672602"/>
    </source>
</evidence>
<dbReference type="InterPro" id="IPR051702">
    <property type="entry name" value="SH3_domain_YSC84-like"/>
</dbReference>
<reference evidence="2" key="1">
    <citation type="submission" date="2021-04" db="EMBL/GenBank/DDBJ databases">
        <authorList>
            <person name="Zhang D.-C."/>
        </authorList>
    </citation>
    <scope>NUCLEOTIDE SEQUENCE</scope>
    <source>
        <strain evidence="2">CGMCC 1.15697</strain>
    </source>
</reference>
<dbReference type="PANTHER" id="PTHR15629">
    <property type="entry name" value="SH3YL1 PROTEIN"/>
    <property type="match status" value="1"/>
</dbReference>
<dbReference type="AlphaFoldDB" id="A0A8J7V3R3"/>
<comment type="caution">
    <text evidence="2">The sequence shown here is derived from an EMBL/GenBank/DDBJ whole genome shotgun (WGS) entry which is preliminary data.</text>
</comment>
<sequence length="256" mass="26795">MMTRTSRPAAHPSRRARAVARTAEGERAALLPLLLAAMAFLALALLPGLARADKADGEDLIARAELTLAKVQRHEDLGPYVRAYLKRAKAILIIPQLLKGGFIIGGEGGSGVLLARGDNGQWSYPAFFSIGAASIGLQIGGQSSEVLLLVMTGNGLTSILNDKVKIGGELDAAAGPYGAGLDASTTTNLDVDILSYSVAQGLYIGANFEGSVIVKRDELNADYYGQPATPEAIVLDGRVANPQADSLRRALSEAVR</sequence>
<proteinExistence type="predicted"/>
<dbReference type="CDD" id="cd11524">
    <property type="entry name" value="SYLF"/>
    <property type="match status" value="1"/>
</dbReference>
<organism evidence="2 3">
    <name type="scientific">Marivibrio halodurans</name>
    <dbReference type="NCBI Taxonomy" id="2039722"/>
    <lineage>
        <taxon>Bacteria</taxon>
        <taxon>Pseudomonadati</taxon>
        <taxon>Pseudomonadota</taxon>
        <taxon>Alphaproteobacteria</taxon>
        <taxon>Rhodospirillales</taxon>
        <taxon>Rhodospirillaceae</taxon>
        <taxon>Marivibrio</taxon>
    </lineage>
</organism>
<gene>
    <name evidence="2" type="ORF">KAJ83_16695</name>
</gene>
<evidence type="ECO:0000313" key="2">
    <source>
        <dbReference type="EMBL" id="MBP5858660.1"/>
    </source>
</evidence>
<accession>A0A8J7V3R3</accession>
<dbReference type="GO" id="GO:0035091">
    <property type="term" value="F:phosphatidylinositol binding"/>
    <property type="evidence" value="ECO:0007669"/>
    <property type="project" value="TreeGrafter"/>
</dbReference>
<keyword evidence="3" id="KW-1185">Reference proteome</keyword>
<dbReference type="PANTHER" id="PTHR15629:SF2">
    <property type="entry name" value="SH3 DOMAIN-CONTAINING YSC84-LIKE PROTEIN 1"/>
    <property type="match status" value="1"/>
</dbReference>
<dbReference type="Pfam" id="PF04366">
    <property type="entry name" value="Ysc84"/>
    <property type="match status" value="1"/>
</dbReference>
<dbReference type="EMBL" id="JAGMWN010000010">
    <property type="protein sequence ID" value="MBP5858660.1"/>
    <property type="molecule type" value="Genomic_DNA"/>
</dbReference>
<protein>
    <submittedName>
        <fullName evidence="2">Lipid-binding SYLF domain-containing protein</fullName>
    </submittedName>
</protein>
<feature type="domain" description="Ysc84 actin-binding" evidence="1">
    <location>
        <begin position="132"/>
        <end position="254"/>
    </location>
</feature>
<dbReference type="RefSeq" id="WP_210683253.1">
    <property type="nucleotide sequence ID" value="NZ_JAGMWN010000010.1"/>
</dbReference>
<dbReference type="InterPro" id="IPR007461">
    <property type="entry name" value="Ysc84_actin-binding"/>
</dbReference>
<name>A0A8J7V3R3_9PROT</name>
<evidence type="ECO:0000259" key="1">
    <source>
        <dbReference type="Pfam" id="PF04366"/>
    </source>
</evidence>